<dbReference type="InterPro" id="IPR002213">
    <property type="entry name" value="UDP_glucos_trans"/>
</dbReference>
<evidence type="ECO:0000256" key="5">
    <source>
        <dbReference type="ARBA" id="ARBA00047606"/>
    </source>
</evidence>
<name>A0A8X8ASM8_POPTO</name>
<dbReference type="InterPro" id="IPR035595">
    <property type="entry name" value="UDP_glycos_trans_CS"/>
</dbReference>
<evidence type="ECO:0000256" key="1">
    <source>
        <dbReference type="ARBA" id="ARBA00004935"/>
    </source>
</evidence>
<organism evidence="8 9">
    <name type="scientific">Populus tomentosa</name>
    <name type="common">Chinese white poplar</name>
    <dbReference type="NCBI Taxonomy" id="118781"/>
    <lineage>
        <taxon>Eukaryota</taxon>
        <taxon>Viridiplantae</taxon>
        <taxon>Streptophyta</taxon>
        <taxon>Embryophyta</taxon>
        <taxon>Tracheophyta</taxon>
        <taxon>Spermatophyta</taxon>
        <taxon>Magnoliopsida</taxon>
        <taxon>eudicotyledons</taxon>
        <taxon>Gunneridae</taxon>
        <taxon>Pentapetalae</taxon>
        <taxon>rosids</taxon>
        <taxon>fabids</taxon>
        <taxon>Malpighiales</taxon>
        <taxon>Salicaceae</taxon>
        <taxon>Saliceae</taxon>
        <taxon>Populus</taxon>
    </lineage>
</organism>
<keyword evidence="4 6" id="KW-0808">Transferase</keyword>
<reference evidence="8" key="1">
    <citation type="journal article" date="2020" name="bioRxiv">
        <title>Hybrid origin of Populus tomentosa Carr. identified through genome sequencing and phylogenomic analysis.</title>
        <authorList>
            <person name="An X."/>
            <person name="Gao K."/>
            <person name="Chen Z."/>
            <person name="Li J."/>
            <person name="Yang X."/>
            <person name="Yang X."/>
            <person name="Zhou J."/>
            <person name="Guo T."/>
            <person name="Zhao T."/>
            <person name="Huang S."/>
            <person name="Miao D."/>
            <person name="Khan W.U."/>
            <person name="Rao P."/>
            <person name="Ye M."/>
            <person name="Lei B."/>
            <person name="Liao W."/>
            <person name="Wang J."/>
            <person name="Ji L."/>
            <person name="Li Y."/>
            <person name="Guo B."/>
            <person name="Mustafa N.S."/>
            <person name="Li S."/>
            <person name="Yun Q."/>
            <person name="Keller S.R."/>
            <person name="Mao J."/>
            <person name="Zhang R."/>
            <person name="Strauss S.H."/>
        </authorList>
    </citation>
    <scope>NUCLEOTIDE SEQUENCE</scope>
    <source>
        <strain evidence="8">GM15</strain>
        <tissue evidence="8">Leaf</tissue>
    </source>
</reference>
<gene>
    <name evidence="8" type="ORF">POTOM_005907</name>
</gene>
<protein>
    <recommendedName>
        <fullName evidence="7">Glycosyltransferase</fullName>
        <ecNumber evidence="7">2.4.1.-</ecNumber>
    </recommendedName>
</protein>
<dbReference type="EMBL" id="JAAWWB010000002">
    <property type="protein sequence ID" value="KAG6789783.1"/>
    <property type="molecule type" value="Genomic_DNA"/>
</dbReference>
<dbReference type="CDD" id="cd03784">
    <property type="entry name" value="GT1_Gtf-like"/>
    <property type="match status" value="1"/>
</dbReference>
<dbReference type="AlphaFoldDB" id="A0A8X8ASM8"/>
<keyword evidence="9" id="KW-1185">Reference proteome</keyword>
<evidence type="ECO:0000256" key="6">
    <source>
        <dbReference type="RuleBase" id="RU003718"/>
    </source>
</evidence>
<sequence length="516" mass="56787">MSSLHIPKFGTYKVQGSLSLLPAKLSSKSIPSATMDLNSPPVEMFFFPFVGGGHQIPMIDIARVFASHGAKATVITTPKHSLSFQTSIHRDQESGLPISIHALELSDNVDIADTDMSANAHTDTSMLHEPLQNLLLERKPDCIVHDVFHRWSADAIDSAGIPRITFNGNGCFAHCVRENMERYKPHEKVTSDLEPFIVPGLPDGIELTTSQLPFLGRPPNGGGLHKRMPGSDEKSFGVMVNSFYELETAYVDSFRNEIGKRAWLVGPVSLCNRNVEDKAERGQKTSVNEQTILSWLDSKELDSVLYVSFGSLARLAPEQILEIAHGLEASNHPFIWVIGKILKSTGQNGESKENLLPSGLEDRIKESRRGLIIRGWAPQLLILEHPAVGGFVTHCGWNSTLEGVSAGLPMVTWPITAEQFTNEKLITDVLKIGVKVGSMHWMSPRTESWVSVGRDRVEAAVKRLMGSGEEAAEMRRRAEKLGVKAKIAVEEGGSSCKNADALIQELKSRRQSRDFA</sequence>
<dbReference type="PROSITE" id="PS00375">
    <property type="entry name" value="UDPGT"/>
    <property type="match status" value="1"/>
</dbReference>
<evidence type="ECO:0000256" key="3">
    <source>
        <dbReference type="ARBA" id="ARBA00022676"/>
    </source>
</evidence>
<comment type="catalytic activity">
    <reaction evidence="5">
        <text>an anthocyanidin + UDP-alpha-D-glucose + H(+) = an anthocyanidin 3-O-beta-D-glucoside + UDP</text>
        <dbReference type="Rhea" id="RHEA:20093"/>
        <dbReference type="ChEBI" id="CHEBI:15378"/>
        <dbReference type="ChEBI" id="CHEBI:16307"/>
        <dbReference type="ChEBI" id="CHEBI:58223"/>
        <dbReference type="ChEBI" id="CHEBI:58885"/>
        <dbReference type="ChEBI" id="CHEBI:143576"/>
        <dbReference type="EC" id="2.4.1.115"/>
    </reaction>
</comment>
<accession>A0A8X8ASM8</accession>
<dbReference type="FunFam" id="3.40.50.2000:FF:000608">
    <property type="entry name" value="Os01g0598000 protein"/>
    <property type="match status" value="1"/>
</dbReference>
<dbReference type="OrthoDB" id="5835829at2759"/>
<dbReference type="GO" id="GO:0047213">
    <property type="term" value="F:anthocyanidin 3-O-glucosyltransferase activity"/>
    <property type="evidence" value="ECO:0007669"/>
    <property type="project" value="UniProtKB-EC"/>
</dbReference>
<dbReference type="PANTHER" id="PTHR48047:SF81">
    <property type="entry name" value="GLYCOSYLTRANSFERASE"/>
    <property type="match status" value="1"/>
</dbReference>
<comment type="pathway">
    <text evidence="1">Pigment biosynthesis; anthocyanin biosynthesis.</text>
</comment>
<dbReference type="PANTHER" id="PTHR48047">
    <property type="entry name" value="GLYCOSYLTRANSFERASE"/>
    <property type="match status" value="1"/>
</dbReference>
<evidence type="ECO:0000256" key="4">
    <source>
        <dbReference type="ARBA" id="ARBA00022679"/>
    </source>
</evidence>
<evidence type="ECO:0000256" key="2">
    <source>
        <dbReference type="ARBA" id="ARBA00009995"/>
    </source>
</evidence>
<comment type="caution">
    <text evidence="8">The sequence shown here is derived from an EMBL/GenBank/DDBJ whole genome shotgun (WGS) entry which is preliminary data.</text>
</comment>
<comment type="similarity">
    <text evidence="2 6">Belongs to the UDP-glycosyltransferase family.</text>
</comment>
<evidence type="ECO:0000313" key="8">
    <source>
        <dbReference type="EMBL" id="KAG6789783.1"/>
    </source>
</evidence>
<proteinExistence type="inferred from homology"/>
<keyword evidence="3 6" id="KW-0328">Glycosyltransferase</keyword>
<dbReference type="FunFam" id="3.40.50.2000:FF:000047">
    <property type="entry name" value="Glycosyltransferase"/>
    <property type="match status" value="1"/>
</dbReference>
<evidence type="ECO:0000256" key="7">
    <source>
        <dbReference type="RuleBase" id="RU362057"/>
    </source>
</evidence>
<dbReference type="EC" id="2.4.1.-" evidence="7"/>
<dbReference type="Pfam" id="PF00201">
    <property type="entry name" value="UDPGT"/>
    <property type="match status" value="1"/>
</dbReference>
<evidence type="ECO:0000313" key="9">
    <source>
        <dbReference type="Proteomes" id="UP000886885"/>
    </source>
</evidence>
<dbReference type="Proteomes" id="UP000886885">
    <property type="component" value="Chromosome 1D"/>
</dbReference>